<name>A0ABQ7L758_BRACM</name>
<feature type="transmembrane region" description="Helical" evidence="6">
    <location>
        <begin position="678"/>
        <end position="706"/>
    </location>
</feature>
<feature type="transmembrane region" description="Helical" evidence="6">
    <location>
        <begin position="124"/>
        <end position="145"/>
    </location>
</feature>
<dbReference type="Proteomes" id="UP000823674">
    <property type="component" value="Chromosome A09"/>
</dbReference>
<feature type="transmembrane region" description="Helical" evidence="6">
    <location>
        <begin position="601"/>
        <end position="625"/>
    </location>
</feature>
<feature type="transmembrane region" description="Helical" evidence="6">
    <location>
        <begin position="410"/>
        <end position="433"/>
    </location>
</feature>
<feature type="transmembrane region" description="Helical" evidence="6">
    <location>
        <begin position="861"/>
        <end position="882"/>
    </location>
</feature>
<evidence type="ECO:0000256" key="5">
    <source>
        <dbReference type="ARBA" id="ARBA00023136"/>
    </source>
</evidence>
<dbReference type="CDD" id="cd17416">
    <property type="entry name" value="MFS_NPF1_2"/>
    <property type="match status" value="2"/>
</dbReference>
<feature type="transmembrane region" description="Helical" evidence="6">
    <location>
        <begin position="453"/>
        <end position="471"/>
    </location>
</feature>
<dbReference type="InterPro" id="IPR000109">
    <property type="entry name" value="POT_fam"/>
</dbReference>
<evidence type="ECO:0000256" key="1">
    <source>
        <dbReference type="ARBA" id="ARBA00004141"/>
    </source>
</evidence>
<sequence length="976" mass="106698">MKSVTAATIITAFAGTVNFGTFVAAFLCDTYFGRYKTLTVAVLACFLGSLAILLTAAVPQLHPVPCGTASSCIGPSGGQIAFLLMGLGILVVGAGGIRPCNLAFGADQFNPKSGSGKRGIDSFFNWYFFTFTFAQILSLTVVVYVQSNVSWTIGLTIPVVLMFLASVIFFAGAKLYVKIEASGSPLASIAHVITASIKKHRFLDKAAILTPEDKLEADGKPVNPWNLCTMQQVEEVKCIMRVLPIWFASSIYYLTMAQQMTYPVFQALQSDRRLGSGGFMIPAATYVVFLMTGMTLFIIFYDRVLVPTLKRITGIETGITLLQRIGAGIFFAFLSLIVSGFVEERRRTLALTQPTLGLAPRKGEISSMSAMWLIPQLVLAGIADAFGAIGQMEFYYKQFPENMRSFAGSIFYVGGGVSSYISSFLITTVHRMTQNSAGGNWLAEDLNKGRLDYFYFLLAGILAVNFAYFLVMARWYRYKGSDDEETSYETSGDIIKEQDKNKLGIIGTLSNLLVYLTSVFNMKSVTAATIITAFAGTVNFGTFVAAFLCDTYFGRYKTLTVAVLACFLGSLAILLTAAVPQLHPVPCGTASSCIGPSGGQIAFLLMGLGILVVGAGGIRPCNLAFGADQFNPKSGSGKRGIDSFFNWYFFTFTFAQILSLTVVVYVQSNVSWTIGLTIPVVLMFLASIEASGSPLASAAHVITAAIKKHRLKSVKQPWLNLYNYYPSKYANAKLKYTEQFRFLDKAAILTPEDKLEADGKPVNPWNLCTMQQVEEVKCIMRVLPIWFASSIYYLTIAQQMTYPVFQALQSDRRLGSGGFMIPAATYVVFLMTGMTLFIIFYDRVLVPTFKRITGIETGITLLQRIGAGILFALLSLIVSGFVEERRRTLALTKPTLGLAPRKGEISSMSAMWLIPQLVLAGIADAFGAIGQMEFYYKQFPENMRSFAGSIFYVGGGVSSYISSFLITTVHRMTQND</sequence>
<evidence type="ECO:0000313" key="8">
    <source>
        <dbReference type="Proteomes" id="UP000823674"/>
    </source>
</evidence>
<feature type="transmembrane region" description="Helical" evidence="6">
    <location>
        <begin position="239"/>
        <end position="259"/>
    </location>
</feature>
<feature type="transmembrane region" description="Helical" evidence="6">
    <location>
        <begin position="321"/>
        <end position="342"/>
    </location>
</feature>
<comment type="subcellular location">
    <subcellularLocation>
        <location evidence="1">Membrane</location>
        <topology evidence="1">Multi-pass membrane protein</topology>
    </subcellularLocation>
</comment>
<evidence type="ECO:0008006" key="9">
    <source>
        <dbReference type="Google" id="ProtNLM"/>
    </source>
</evidence>
<dbReference type="InterPro" id="IPR036259">
    <property type="entry name" value="MFS_trans_sf"/>
</dbReference>
<feature type="transmembrane region" description="Helical" evidence="6">
    <location>
        <begin position="151"/>
        <end position="173"/>
    </location>
</feature>
<feature type="transmembrane region" description="Helical" evidence="6">
    <location>
        <begin position="370"/>
        <end position="389"/>
    </location>
</feature>
<dbReference type="Pfam" id="PF00854">
    <property type="entry name" value="PTR2"/>
    <property type="match status" value="2"/>
</dbReference>
<dbReference type="EMBL" id="JADBGQ010000008">
    <property type="protein sequence ID" value="KAG5382092.1"/>
    <property type="molecule type" value="Genomic_DNA"/>
</dbReference>
<feature type="transmembrane region" description="Helical" evidence="6">
    <location>
        <begin position="279"/>
        <end position="301"/>
    </location>
</feature>
<feature type="transmembrane region" description="Helical" evidence="6">
    <location>
        <begin position="949"/>
        <end position="969"/>
    </location>
</feature>
<dbReference type="Gene3D" id="1.20.1250.20">
    <property type="entry name" value="MFS general substrate transporter like domains"/>
    <property type="match status" value="2"/>
</dbReference>
<feature type="transmembrane region" description="Helical" evidence="6">
    <location>
        <begin position="40"/>
        <end position="60"/>
    </location>
</feature>
<reference evidence="7 8" key="1">
    <citation type="submission" date="2021-03" db="EMBL/GenBank/DDBJ databases">
        <authorList>
            <person name="King G.J."/>
            <person name="Bancroft I."/>
            <person name="Baten A."/>
            <person name="Bloomfield J."/>
            <person name="Borpatragohain P."/>
            <person name="He Z."/>
            <person name="Irish N."/>
            <person name="Irwin J."/>
            <person name="Liu K."/>
            <person name="Mauleon R.P."/>
            <person name="Moore J."/>
            <person name="Morris R."/>
            <person name="Ostergaard L."/>
            <person name="Wang B."/>
            <person name="Wells R."/>
        </authorList>
    </citation>
    <scope>NUCLEOTIDE SEQUENCE [LARGE SCALE GENOMIC DNA]</scope>
    <source>
        <strain evidence="7">R-o-18</strain>
        <tissue evidence="7">Leaf</tissue>
    </source>
</reference>
<evidence type="ECO:0000256" key="4">
    <source>
        <dbReference type="ARBA" id="ARBA00022989"/>
    </source>
</evidence>
<keyword evidence="3 6" id="KW-0812">Transmembrane</keyword>
<feature type="transmembrane region" description="Helical" evidence="6">
    <location>
        <begin position="503"/>
        <end position="521"/>
    </location>
</feature>
<evidence type="ECO:0000256" key="3">
    <source>
        <dbReference type="ARBA" id="ARBA00022692"/>
    </source>
</evidence>
<evidence type="ECO:0000256" key="6">
    <source>
        <dbReference type="SAM" id="Phobius"/>
    </source>
</evidence>
<evidence type="ECO:0000313" key="7">
    <source>
        <dbReference type="EMBL" id="KAG5382092.1"/>
    </source>
</evidence>
<keyword evidence="5 6" id="KW-0472">Membrane</keyword>
<feature type="transmembrane region" description="Helical" evidence="6">
    <location>
        <begin position="527"/>
        <end position="549"/>
    </location>
</feature>
<feature type="transmembrane region" description="Helical" evidence="6">
    <location>
        <begin position="819"/>
        <end position="841"/>
    </location>
</feature>
<feature type="transmembrane region" description="Helical" evidence="6">
    <location>
        <begin position="561"/>
        <end position="581"/>
    </location>
</feature>
<feature type="transmembrane region" description="Helical" evidence="6">
    <location>
        <begin position="6"/>
        <end position="28"/>
    </location>
</feature>
<feature type="non-terminal residue" evidence="7">
    <location>
        <position position="976"/>
    </location>
</feature>
<feature type="transmembrane region" description="Helical" evidence="6">
    <location>
        <begin position="645"/>
        <end position="666"/>
    </location>
</feature>
<dbReference type="PANTHER" id="PTHR11654">
    <property type="entry name" value="OLIGOPEPTIDE TRANSPORTER-RELATED"/>
    <property type="match status" value="1"/>
</dbReference>
<organism evidence="7 8">
    <name type="scientific">Brassica rapa subsp. trilocularis</name>
    <dbReference type="NCBI Taxonomy" id="1813537"/>
    <lineage>
        <taxon>Eukaryota</taxon>
        <taxon>Viridiplantae</taxon>
        <taxon>Streptophyta</taxon>
        <taxon>Embryophyta</taxon>
        <taxon>Tracheophyta</taxon>
        <taxon>Spermatophyta</taxon>
        <taxon>Magnoliopsida</taxon>
        <taxon>eudicotyledons</taxon>
        <taxon>Gunneridae</taxon>
        <taxon>Pentapetalae</taxon>
        <taxon>rosids</taxon>
        <taxon>malvids</taxon>
        <taxon>Brassicales</taxon>
        <taxon>Brassicaceae</taxon>
        <taxon>Brassiceae</taxon>
        <taxon>Brassica</taxon>
    </lineage>
</organism>
<keyword evidence="4 6" id="KW-1133">Transmembrane helix</keyword>
<evidence type="ECO:0000256" key="2">
    <source>
        <dbReference type="ARBA" id="ARBA00005982"/>
    </source>
</evidence>
<dbReference type="SUPFAM" id="SSF103473">
    <property type="entry name" value="MFS general substrate transporter"/>
    <property type="match status" value="2"/>
</dbReference>
<comment type="caution">
    <text evidence="7">The sequence shown here is derived from an EMBL/GenBank/DDBJ whole genome shotgun (WGS) entry which is preliminary data.</text>
</comment>
<proteinExistence type="inferred from homology"/>
<gene>
    <name evidence="7" type="primary">A09p008520.1_BraROA</name>
    <name evidence="7" type="ORF">IGI04_033562</name>
</gene>
<feature type="transmembrane region" description="Helical" evidence="6">
    <location>
        <begin position="910"/>
        <end position="929"/>
    </location>
</feature>
<keyword evidence="8" id="KW-1185">Reference proteome</keyword>
<feature type="transmembrane region" description="Helical" evidence="6">
    <location>
        <begin position="80"/>
        <end position="104"/>
    </location>
</feature>
<comment type="similarity">
    <text evidence="2">Belongs to the major facilitator superfamily. Proton-dependent oligopeptide transporter (POT/PTR) (TC 2.A.17) family.</text>
</comment>
<protein>
    <recommendedName>
        <fullName evidence="9">Major facilitator superfamily (MFS) profile domain-containing protein</fullName>
    </recommendedName>
</protein>
<accession>A0ABQ7L758</accession>